<dbReference type="Gene3D" id="3.30.2220.30">
    <property type="match status" value="1"/>
</dbReference>
<dbReference type="RefSeq" id="WP_055649972.1">
    <property type="nucleotide sequence ID" value="NZ_CABIXC010000013.1"/>
</dbReference>
<dbReference type="Pfam" id="PF08890">
    <property type="entry name" value="Phage_TAC_5"/>
    <property type="match status" value="1"/>
</dbReference>
<evidence type="ECO:0000313" key="1">
    <source>
        <dbReference type="EMBL" id="CUO84723.1"/>
    </source>
</evidence>
<accession>A0A174RAU6</accession>
<proteinExistence type="predicted"/>
<dbReference type="STRING" id="154046.ERS852407_04151"/>
<dbReference type="Proteomes" id="UP000095651">
    <property type="component" value="Unassembled WGS sequence"/>
</dbReference>
<gene>
    <name evidence="1" type="ORF">ERS852407_04151</name>
</gene>
<dbReference type="EMBL" id="CYZE01000013">
    <property type="protein sequence ID" value="CUO84723.1"/>
    <property type="molecule type" value="Genomic_DNA"/>
</dbReference>
<name>A0A174RAU6_9FIRM</name>
<protein>
    <submittedName>
        <fullName evidence="1">XkdN-like protein</fullName>
    </submittedName>
</protein>
<organism evidence="1 2">
    <name type="scientific">Hungatella hathewayi</name>
    <dbReference type="NCBI Taxonomy" id="154046"/>
    <lineage>
        <taxon>Bacteria</taxon>
        <taxon>Bacillati</taxon>
        <taxon>Bacillota</taxon>
        <taxon>Clostridia</taxon>
        <taxon>Lachnospirales</taxon>
        <taxon>Lachnospiraceae</taxon>
        <taxon>Hungatella</taxon>
    </lineage>
</organism>
<reference evidence="1 2" key="1">
    <citation type="submission" date="2015-09" db="EMBL/GenBank/DDBJ databases">
        <authorList>
            <consortium name="Pathogen Informatics"/>
        </authorList>
    </citation>
    <scope>NUCLEOTIDE SEQUENCE [LARGE SCALE GENOMIC DNA]</scope>
    <source>
        <strain evidence="1 2">2789STDY5608850</strain>
    </source>
</reference>
<evidence type="ECO:0000313" key="2">
    <source>
        <dbReference type="Proteomes" id="UP000095651"/>
    </source>
</evidence>
<sequence>MGSLNAFLHPEQAENKEVIVSERFKENGKPVPFVIRPITQQENDGLLRKYTKKDKKGNEYFDKVSYNQNLVAAAVVEPDLENSELQRAYGTLGADKTLVAMLYVGEFATLMEAVQGLSGLDKDINEDIDEAKN</sequence>
<dbReference type="AlphaFoldDB" id="A0A174RAU6"/>
<dbReference type="InterPro" id="IPR014986">
    <property type="entry name" value="XkdN-like"/>
</dbReference>
<dbReference type="InterPro" id="IPR038559">
    <property type="entry name" value="XkdN-like_sf"/>
</dbReference>